<evidence type="ECO:0000313" key="1">
    <source>
        <dbReference type="EMBL" id="SVB38234.1"/>
    </source>
</evidence>
<dbReference type="PROSITE" id="PS51353">
    <property type="entry name" value="ARSC"/>
    <property type="match status" value="1"/>
</dbReference>
<dbReference type="AlphaFoldDB" id="A0A382DJR0"/>
<dbReference type="InterPro" id="IPR036249">
    <property type="entry name" value="Thioredoxin-like_sf"/>
</dbReference>
<evidence type="ECO:0008006" key="2">
    <source>
        <dbReference type="Google" id="ProtNLM"/>
    </source>
</evidence>
<proteinExistence type="predicted"/>
<sequence>MRDNGFEPNIIEYLKNPPNVNELKVICKILDLSAIDIIRTSEKEYKQSNISMNDTDDVIIEKIVRHPRLLERPIVIMGNNGIIGRPPENVLKLF</sequence>
<dbReference type="Gene3D" id="3.40.30.10">
    <property type="entry name" value="Glutaredoxin"/>
    <property type="match status" value="1"/>
</dbReference>
<gene>
    <name evidence="1" type="ORF">METZ01_LOCUS191088</name>
</gene>
<dbReference type="SUPFAM" id="SSF52833">
    <property type="entry name" value="Thioredoxin-like"/>
    <property type="match status" value="1"/>
</dbReference>
<name>A0A382DJR0_9ZZZZ</name>
<reference evidence="1" key="1">
    <citation type="submission" date="2018-05" db="EMBL/GenBank/DDBJ databases">
        <authorList>
            <person name="Lanie J.A."/>
            <person name="Ng W.-L."/>
            <person name="Kazmierczak K.M."/>
            <person name="Andrzejewski T.M."/>
            <person name="Davidsen T.M."/>
            <person name="Wayne K.J."/>
            <person name="Tettelin H."/>
            <person name="Glass J.I."/>
            <person name="Rusch D."/>
            <person name="Podicherti R."/>
            <person name="Tsui H.-C.T."/>
            <person name="Winkler M.E."/>
        </authorList>
    </citation>
    <scope>NUCLEOTIDE SEQUENCE</scope>
</reference>
<dbReference type="EMBL" id="UINC01039563">
    <property type="protein sequence ID" value="SVB38234.1"/>
    <property type="molecule type" value="Genomic_DNA"/>
</dbReference>
<accession>A0A382DJR0</accession>
<dbReference type="PANTHER" id="PTHR30041:SF4">
    <property type="entry name" value="ARSENATE REDUCTASE"/>
    <property type="match status" value="1"/>
</dbReference>
<dbReference type="Pfam" id="PF03960">
    <property type="entry name" value="ArsC"/>
    <property type="match status" value="1"/>
</dbReference>
<protein>
    <recommendedName>
        <fullName evidence="2">Arsenate reductase (Glutaredoxin)</fullName>
    </recommendedName>
</protein>
<dbReference type="PANTHER" id="PTHR30041">
    <property type="entry name" value="ARSENATE REDUCTASE"/>
    <property type="match status" value="1"/>
</dbReference>
<dbReference type="InterPro" id="IPR006660">
    <property type="entry name" value="Arsenate_reductase-like"/>
</dbReference>
<organism evidence="1">
    <name type="scientific">marine metagenome</name>
    <dbReference type="NCBI Taxonomy" id="408172"/>
    <lineage>
        <taxon>unclassified sequences</taxon>
        <taxon>metagenomes</taxon>
        <taxon>ecological metagenomes</taxon>
    </lineage>
</organism>